<accession>A0AAN9VQM4</accession>
<protein>
    <submittedName>
        <fullName evidence="2">Uncharacterized protein</fullName>
    </submittedName>
</protein>
<sequence>MTLSLDASGITNQSKKWACKYGQEVNAHITERLNRFWAIGHPSVEWSGGRMGGGGREGGRGGGRGHGGRARAWVGERPANGGGRRRALRAEGGRSHGCSRARRE</sequence>
<name>A0AAN9VQM4_9ORTH</name>
<evidence type="ECO:0000313" key="3">
    <source>
        <dbReference type="Proteomes" id="UP001378592"/>
    </source>
</evidence>
<organism evidence="2 3">
    <name type="scientific">Gryllus longicercus</name>
    <dbReference type="NCBI Taxonomy" id="2509291"/>
    <lineage>
        <taxon>Eukaryota</taxon>
        <taxon>Metazoa</taxon>
        <taxon>Ecdysozoa</taxon>
        <taxon>Arthropoda</taxon>
        <taxon>Hexapoda</taxon>
        <taxon>Insecta</taxon>
        <taxon>Pterygota</taxon>
        <taxon>Neoptera</taxon>
        <taxon>Polyneoptera</taxon>
        <taxon>Orthoptera</taxon>
        <taxon>Ensifera</taxon>
        <taxon>Gryllidea</taxon>
        <taxon>Grylloidea</taxon>
        <taxon>Gryllidae</taxon>
        <taxon>Gryllinae</taxon>
        <taxon>Gryllus</taxon>
    </lineage>
</organism>
<dbReference type="EMBL" id="JAZDUA010000319">
    <property type="protein sequence ID" value="KAK7794758.1"/>
    <property type="molecule type" value="Genomic_DNA"/>
</dbReference>
<evidence type="ECO:0000313" key="2">
    <source>
        <dbReference type="EMBL" id="KAK7794758.1"/>
    </source>
</evidence>
<evidence type="ECO:0000256" key="1">
    <source>
        <dbReference type="SAM" id="MobiDB-lite"/>
    </source>
</evidence>
<dbReference type="AlphaFoldDB" id="A0AAN9VQM4"/>
<feature type="compositionally biased region" description="Gly residues" evidence="1">
    <location>
        <begin position="49"/>
        <end position="65"/>
    </location>
</feature>
<gene>
    <name evidence="2" type="ORF">R5R35_009347</name>
</gene>
<feature type="region of interest" description="Disordered" evidence="1">
    <location>
        <begin position="43"/>
        <end position="104"/>
    </location>
</feature>
<proteinExistence type="predicted"/>
<reference evidence="2 3" key="1">
    <citation type="submission" date="2024-03" db="EMBL/GenBank/DDBJ databases">
        <title>The genome assembly and annotation of the cricket Gryllus longicercus Weissman &amp; Gray.</title>
        <authorList>
            <person name="Szrajer S."/>
            <person name="Gray D."/>
            <person name="Ylla G."/>
        </authorList>
    </citation>
    <scope>NUCLEOTIDE SEQUENCE [LARGE SCALE GENOMIC DNA]</scope>
    <source>
        <strain evidence="2">DAG 2021-001</strain>
        <tissue evidence="2">Whole body minus gut</tissue>
    </source>
</reference>
<keyword evidence="3" id="KW-1185">Reference proteome</keyword>
<dbReference type="Proteomes" id="UP001378592">
    <property type="component" value="Unassembled WGS sequence"/>
</dbReference>
<comment type="caution">
    <text evidence="2">The sequence shown here is derived from an EMBL/GenBank/DDBJ whole genome shotgun (WGS) entry which is preliminary data.</text>
</comment>